<accession>A0A8S1INJ3</accession>
<feature type="compositionally biased region" description="Basic residues" evidence="1">
    <location>
        <begin position="232"/>
        <end position="243"/>
    </location>
</feature>
<feature type="compositionally biased region" description="Polar residues" evidence="1">
    <location>
        <begin position="1"/>
        <end position="11"/>
    </location>
</feature>
<dbReference type="AlphaFoldDB" id="A0A8S1INJ3"/>
<sequence>MAPTGVAQTQTLHRRGKKTPTKESAPEVEEVEEVEEINPEAGNRPLSSSPPRKCPAHGMAKGFLSGTEGIFGPEASIFGPSRSALKNGQEQGGRCPMRSLGEAKGILGKLKWGLWNCWVTMTNPLDELDPTPVRLPEGMTMEEAMKKCPHLAEKVKAAQAAEAKGNQGGKVGSSGRCPHSEGGGDKGSRAKGEEDKVGGSGQCPHSKEAGDNGAQVKGRDGARGRATGAPTRIRRHMSGRCEP</sequence>
<name>A0A8S1INJ3_9CHLO</name>
<keyword evidence="3" id="KW-1185">Reference proteome</keyword>
<evidence type="ECO:0000313" key="3">
    <source>
        <dbReference type="Proteomes" id="UP000708148"/>
    </source>
</evidence>
<dbReference type="Proteomes" id="UP000708148">
    <property type="component" value="Unassembled WGS sequence"/>
</dbReference>
<comment type="caution">
    <text evidence="2">The sequence shown here is derived from an EMBL/GenBank/DDBJ whole genome shotgun (WGS) entry which is preliminary data.</text>
</comment>
<evidence type="ECO:0000256" key="1">
    <source>
        <dbReference type="SAM" id="MobiDB-lite"/>
    </source>
</evidence>
<protein>
    <submittedName>
        <fullName evidence="2">Uncharacterized protein</fullName>
    </submittedName>
</protein>
<feature type="compositionally biased region" description="Acidic residues" evidence="1">
    <location>
        <begin position="26"/>
        <end position="38"/>
    </location>
</feature>
<feature type="region of interest" description="Disordered" evidence="1">
    <location>
        <begin position="158"/>
        <end position="243"/>
    </location>
</feature>
<dbReference type="EMBL" id="CAJHUC010000525">
    <property type="protein sequence ID" value="CAD7696680.1"/>
    <property type="molecule type" value="Genomic_DNA"/>
</dbReference>
<organism evidence="2 3">
    <name type="scientific">Ostreobium quekettii</name>
    <dbReference type="NCBI Taxonomy" id="121088"/>
    <lineage>
        <taxon>Eukaryota</taxon>
        <taxon>Viridiplantae</taxon>
        <taxon>Chlorophyta</taxon>
        <taxon>core chlorophytes</taxon>
        <taxon>Ulvophyceae</taxon>
        <taxon>TCBD clade</taxon>
        <taxon>Bryopsidales</taxon>
        <taxon>Ostreobineae</taxon>
        <taxon>Ostreobiaceae</taxon>
        <taxon>Ostreobium</taxon>
    </lineage>
</organism>
<feature type="compositionally biased region" description="Basic and acidic residues" evidence="1">
    <location>
        <begin position="178"/>
        <end position="197"/>
    </location>
</feature>
<proteinExistence type="predicted"/>
<evidence type="ECO:0000313" key="2">
    <source>
        <dbReference type="EMBL" id="CAD7696680.1"/>
    </source>
</evidence>
<feature type="region of interest" description="Disordered" evidence="1">
    <location>
        <begin position="1"/>
        <end position="60"/>
    </location>
</feature>
<reference evidence="2" key="1">
    <citation type="submission" date="2020-12" db="EMBL/GenBank/DDBJ databases">
        <authorList>
            <person name="Iha C."/>
        </authorList>
    </citation>
    <scope>NUCLEOTIDE SEQUENCE</scope>
</reference>
<gene>
    <name evidence="2" type="ORF">OSTQU699_LOCUS2041</name>
</gene>